<reference evidence="1 2" key="1">
    <citation type="submission" date="2016-03" db="EMBL/GenBank/DDBJ databases">
        <authorList>
            <person name="Ploux O."/>
        </authorList>
    </citation>
    <scope>NUCLEOTIDE SEQUENCE [LARGE SCALE GENOMIC DNA]</scope>
    <source>
        <strain evidence="1 2">URUG2</strain>
    </source>
</reference>
<dbReference type="GO" id="GO:0003676">
    <property type="term" value="F:nucleic acid binding"/>
    <property type="evidence" value="ECO:0007669"/>
    <property type="project" value="InterPro"/>
</dbReference>
<dbReference type="InterPro" id="IPR012337">
    <property type="entry name" value="RNaseH-like_sf"/>
</dbReference>
<name>A0A2D3V898_9PEZI</name>
<accession>A0A2D3V898</accession>
<dbReference type="InterPro" id="IPR036397">
    <property type="entry name" value="RNaseH_sf"/>
</dbReference>
<organism evidence="1 2">
    <name type="scientific">Ramularia collo-cygni</name>
    <dbReference type="NCBI Taxonomy" id="112498"/>
    <lineage>
        <taxon>Eukaryota</taxon>
        <taxon>Fungi</taxon>
        <taxon>Dikarya</taxon>
        <taxon>Ascomycota</taxon>
        <taxon>Pezizomycotina</taxon>
        <taxon>Dothideomycetes</taxon>
        <taxon>Dothideomycetidae</taxon>
        <taxon>Mycosphaerellales</taxon>
        <taxon>Mycosphaerellaceae</taxon>
        <taxon>Ramularia</taxon>
    </lineage>
</organism>
<sequence>MAGKIRPTHQRMKAAASEAKINTEALWVEPGGFECWGDASVLDPWRRKWAGIGLVVRHQDDTWHGSSYAIGSGLEVWEAETEAVLVAMNLALERKEIHGGTSEDFAWVKFYTDSSEVVRNIESYRLNHGAHSRLGERFYRRLVALEAAGLRFECVRCRSHQDRGLPNDHADALAKEGSDAMRLHWQWSDLPERERCGCGSQDRDYCNWSTERQLFSVNHESGEVFAE</sequence>
<dbReference type="SUPFAM" id="SSF53098">
    <property type="entry name" value="Ribonuclease H-like"/>
    <property type="match status" value="1"/>
</dbReference>
<dbReference type="EMBL" id="FJUY01000015">
    <property type="protein sequence ID" value="CZT23140.1"/>
    <property type="molecule type" value="Genomic_DNA"/>
</dbReference>
<dbReference type="Gene3D" id="3.30.420.10">
    <property type="entry name" value="Ribonuclease H-like superfamily/Ribonuclease H"/>
    <property type="match status" value="1"/>
</dbReference>
<dbReference type="Proteomes" id="UP000225277">
    <property type="component" value="Unassembled WGS sequence"/>
</dbReference>
<dbReference type="AlphaFoldDB" id="A0A2D3V898"/>
<dbReference type="RefSeq" id="XP_023629864.1">
    <property type="nucleotide sequence ID" value="XM_023774096.1"/>
</dbReference>
<dbReference type="GeneID" id="35603930"/>
<evidence type="ECO:0000313" key="1">
    <source>
        <dbReference type="EMBL" id="CZT23140.1"/>
    </source>
</evidence>
<proteinExistence type="predicted"/>
<keyword evidence="2" id="KW-1185">Reference proteome</keyword>
<gene>
    <name evidence="1" type="ORF">RCC_08850</name>
</gene>
<protein>
    <submittedName>
        <fullName evidence="1">Uncharacterized protein</fullName>
    </submittedName>
</protein>
<evidence type="ECO:0000313" key="2">
    <source>
        <dbReference type="Proteomes" id="UP000225277"/>
    </source>
</evidence>